<keyword evidence="1" id="KW-0808">Transferase</keyword>
<dbReference type="InterPro" id="IPR000182">
    <property type="entry name" value="GNAT_dom"/>
</dbReference>
<dbReference type="PANTHER" id="PTHR43877:SF2">
    <property type="entry name" value="AMINOALKYLPHOSPHONATE N-ACETYLTRANSFERASE-RELATED"/>
    <property type="match status" value="1"/>
</dbReference>
<comment type="caution">
    <text evidence="4">The sequence shown here is derived from an EMBL/GenBank/DDBJ whole genome shotgun (WGS) entry which is preliminary data.</text>
</comment>
<dbReference type="Gene3D" id="3.40.630.30">
    <property type="match status" value="1"/>
</dbReference>
<evidence type="ECO:0000256" key="2">
    <source>
        <dbReference type="ARBA" id="ARBA00023315"/>
    </source>
</evidence>
<name>A0ABU1WEV5_9GAMM</name>
<gene>
    <name evidence="4" type="ORF">J2X06_003354</name>
</gene>
<protein>
    <submittedName>
        <fullName evidence="4">GNAT superfamily N-acetyltransferase</fullName>
    </submittedName>
</protein>
<proteinExistence type="predicted"/>
<dbReference type="InterPro" id="IPR050832">
    <property type="entry name" value="Bact_Acetyltransf"/>
</dbReference>
<evidence type="ECO:0000313" key="4">
    <source>
        <dbReference type="EMBL" id="MDR7136136.1"/>
    </source>
</evidence>
<dbReference type="RefSeq" id="WP_310064350.1">
    <property type="nucleotide sequence ID" value="NZ_JAVDVY010000003.1"/>
</dbReference>
<dbReference type="Proteomes" id="UP001251524">
    <property type="component" value="Unassembled WGS sequence"/>
</dbReference>
<keyword evidence="2" id="KW-0012">Acyltransferase</keyword>
<dbReference type="Pfam" id="PF13673">
    <property type="entry name" value="Acetyltransf_10"/>
    <property type="match status" value="1"/>
</dbReference>
<dbReference type="SUPFAM" id="SSF55729">
    <property type="entry name" value="Acyl-CoA N-acyltransferases (Nat)"/>
    <property type="match status" value="1"/>
</dbReference>
<sequence>MLVRRAVAADTQALTDLTQSSSAYAGEYRAILDGLAITPAQIERGLYYLVEDDHGGTVGYYSLIAHDDGLAELDLLFVADHAQGGGLGALLFRHMVMVAREHDFTRVRIVSHPPAEPFYLRMGAQRVGTQPPQGRVTWTRPLLELSL</sequence>
<dbReference type="EMBL" id="JAVDVY010000003">
    <property type="protein sequence ID" value="MDR7136136.1"/>
    <property type="molecule type" value="Genomic_DNA"/>
</dbReference>
<dbReference type="CDD" id="cd04301">
    <property type="entry name" value="NAT_SF"/>
    <property type="match status" value="1"/>
</dbReference>
<organism evidence="4 5">
    <name type="scientific">Lysobacter niastensis</name>
    <dbReference type="NCBI Taxonomy" id="380629"/>
    <lineage>
        <taxon>Bacteria</taxon>
        <taxon>Pseudomonadati</taxon>
        <taxon>Pseudomonadota</taxon>
        <taxon>Gammaproteobacteria</taxon>
        <taxon>Lysobacterales</taxon>
        <taxon>Lysobacteraceae</taxon>
        <taxon>Lysobacter</taxon>
    </lineage>
</organism>
<reference evidence="4 5" key="1">
    <citation type="submission" date="2023-07" db="EMBL/GenBank/DDBJ databases">
        <title>Sorghum-associated microbial communities from plants grown in Nebraska, USA.</title>
        <authorList>
            <person name="Schachtman D."/>
        </authorList>
    </citation>
    <scope>NUCLEOTIDE SEQUENCE [LARGE SCALE GENOMIC DNA]</scope>
    <source>
        <strain evidence="4 5">BE198</strain>
    </source>
</reference>
<dbReference type="PANTHER" id="PTHR43877">
    <property type="entry name" value="AMINOALKYLPHOSPHONATE N-ACETYLTRANSFERASE-RELATED-RELATED"/>
    <property type="match status" value="1"/>
</dbReference>
<evidence type="ECO:0000259" key="3">
    <source>
        <dbReference type="PROSITE" id="PS51186"/>
    </source>
</evidence>
<dbReference type="InterPro" id="IPR016181">
    <property type="entry name" value="Acyl_CoA_acyltransferase"/>
</dbReference>
<evidence type="ECO:0000256" key="1">
    <source>
        <dbReference type="ARBA" id="ARBA00022679"/>
    </source>
</evidence>
<accession>A0ABU1WEV5</accession>
<keyword evidence="5" id="KW-1185">Reference proteome</keyword>
<feature type="domain" description="N-acetyltransferase" evidence="3">
    <location>
        <begin position="1"/>
        <end position="143"/>
    </location>
</feature>
<evidence type="ECO:0000313" key="5">
    <source>
        <dbReference type="Proteomes" id="UP001251524"/>
    </source>
</evidence>
<dbReference type="PROSITE" id="PS51186">
    <property type="entry name" value="GNAT"/>
    <property type="match status" value="1"/>
</dbReference>